<dbReference type="InterPro" id="IPR036318">
    <property type="entry name" value="FAD-bd_PCMH-like_sf"/>
</dbReference>
<dbReference type="PANTHER" id="PTHR43716">
    <property type="entry name" value="D-2-HYDROXYGLUTARATE DEHYDROGENASE, MITOCHONDRIAL"/>
    <property type="match status" value="1"/>
</dbReference>
<evidence type="ECO:0000313" key="7">
    <source>
        <dbReference type="EMBL" id="PRP81410.1"/>
    </source>
</evidence>
<comment type="similarity">
    <text evidence="2">Belongs to the FAD-binding oxidoreductase/transferase type 4 family.</text>
</comment>
<dbReference type="InterPro" id="IPR051264">
    <property type="entry name" value="FAD-oxidored/transferase_4"/>
</dbReference>
<dbReference type="PANTHER" id="PTHR43716:SF1">
    <property type="entry name" value="D-2-HYDROXYGLUTARATE DEHYDROGENASE, MITOCHONDRIAL"/>
    <property type="match status" value="1"/>
</dbReference>
<evidence type="ECO:0000256" key="3">
    <source>
        <dbReference type="ARBA" id="ARBA00022630"/>
    </source>
</evidence>
<dbReference type="Gene3D" id="3.30.43.10">
    <property type="entry name" value="Uridine Diphospho-n-acetylenolpyruvylglucosamine Reductase, domain 2"/>
    <property type="match status" value="1"/>
</dbReference>
<feature type="domain" description="FAD-binding PCMH-type" evidence="6">
    <location>
        <begin position="73"/>
        <end position="252"/>
    </location>
</feature>
<dbReference type="Gene3D" id="3.30.70.2740">
    <property type="match status" value="1"/>
</dbReference>
<dbReference type="Pfam" id="PF01565">
    <property type="entry name" value="FAD_binding_4"/>
    <property type="match status" value="1"/>
</dbReference>
<evidence type="ECO:0000256" key="1">
    <source>
        <dbReference type="ARBA" id="ARBA00001974"/>
    </source>
</evidence>
<dbReference type="FunFam" id="3.30.43.10:FF:000002">
    <property type="entry name" value="D-2-hydroxyglutarate dehydrogenase, mitochondrial"/>
    <property type="match status" value="1"/>
</dbReference>
<dbReference type="Proteomes" id="UP000241769">
    <property type="component" value="Unassembled WGS sequence"/>
</dbReference>
<organism evidence="7 8">
    <name type="scientific">Planoprotostelium fungivorum</name>
    <dbReference type="NCBI Taxonomy" id="1890364"/>
    <lineage>
        <taxon>Eukaryota</taxon>
        <taxon>Amoebozoa</taxon>
        <taxon>Evosea</taxon>
        <taxon>Variosea</taxon>
        <taxon>Cavosteliida</taxon>
        <taxon>Cavosteliaceae</taxon>
        <taxon>Planoprotostelium</taxon>
    </lineage>
</organism>
<proteinExistence type="inferred from homology"/>
<dbReference type="STRING" id="1890364.A0A2P6NBT7"/>
<gene>
    <name evidence="7" type="ORF">PROFUN_11031</name>
</gene>
<keyword evidence="3" id="KW-0285">Flavoprotein</keyword>
<dbReference type="InterPro" id="IPR016166">
    <property type="entry name" value="FAD-bd_PCMH"/>
</dbReference>
<protein>
    <recommendedName>
        <fullName evidence="6">FAD-binding PCMH-type domain-containing protein</fullName>
    </recommendedName>
</protein>
<keyword evidence="4" id="KW-0274">FAD</keyword>
<sequence>MLSRASLFRRTPQSITFRRNYFQAKFPRDERFSKLTGDDVNFFKGVLGPSGVITAEEDADGVASYNTDWMKKYKGNGSLVLRPKTTEQVSEILKYANERKLAIVPQGGNTGLVGGSVPVFDEVVLSTALMSHIEEFDDVSGVVTCQAGVVLGNLESFLHPKGYTVPLDLGAKGSCHIGGNVATNAGGLRLLRYGSLHGNVLGVEAVLADGTIIDCASTLRKDNTGYDIKQLFIGSEGTLGIITKVVLLTPPKPQAVNVAFFGLRTFEDVKKLFTRTKQELGEILSAFEFVDRGSIELVVKHSKTGARDPFGDAYPFYVLIETSGSSKEHDEEKLNTFLEKLLGEEDSLICDGTVAQQTSQIQSLWSLRESVPESLQREGAVYKYDISIPLNKFYEIVEIMRERIGDKGNVVGYGHIGDSNLHLNISSPKFDPEVYSLIEPYVYEYTSKQRGSVSAEHGIGVMKPHVLHCSKSHAAIQLMKNVKKAMDPNGILNPYKVLPTHEEEKIN</sequence>
<dbReference type="InterPro" id="IPR006094">
    <property type="entry name" value="Oxid_FAD_bind_N"/>
</dbReference>
<evidence type="ECO:0000259" key="6">
    <source>
        <dbReference type="PROSITE" id="PS51387"/>
    </source>
</evidence>
<dbReference type="InterPro" id="IPR004113">
    <property type="entry name" value="FAD-bd_oxidored_4_C"/>
</dbReference>
<comment type="cofactor">
    <cofactor evidence="1">
        <name>FAD</name>
        <dbReference type="ChEBI" id="CHEBI:57692"/>
    </cofactor>
</comment>
<accession>A0A2P6NBT7</accession>
<dbReference type="InParanoid" id="A0A2P6NBT7"/>
<dbReference type="Gene3D" id="3.30.465.10">
    <property type="match status" value="1"/>
</dbReference>
<name>A0A2P6NBT7_9EUKA</name>
<evidence type="ECO:0000256" key="4">
    <source>
        <dbReference type="ARBA" id="ARBA00022827"/>
    </source>
</evidence>
<dbReference type="InterPro" id="IPR016167">
    <property type="entry name" value="FAD-bd_PCMH_sub1"/>
</dbReference>
<dbReference type="PROSITE" id="PS51387">
    <property type="entry name" value="FAD_PCMH"/>
    <property type="match status" value="1"/>
</dbReference>
<dbReference type="OrthoDB" id="5332616at2759"/>
<dbReference type="FunFam" id="1.10.45.10:FF:000001">
    <property type="entry name" value="D-lactate dehydrogenase mitochondrial"/>
    <property type="match status" value="1"/>
</dbReference>
<dbReference type="GO" id="GO:0071949">
    <property type="term" value="F:FAD binding"/>
    <property type="evidence" value="ECO:0007669"/>
    <property type="project" value="InterPro"/>
</dbReference>
<dbReference type="InterPro" id="IPR016164">
    <property type="entry name" value="FAD-linked_Oxase-like_C"/>
</dbReference>
<dbReference type="FunFam" id="3.30.70.2190:FF:000001">
    <property type="entry name" value="D-2-hydroxyglutarate dehydrogenase mitochondrial"/>
    <property type="match status" value="1"/>
</dbReference>
<dbReference type="FunCoup" id="A0A2P6NBT7">
    <property type="interactions" value="304"/>
</dbReference>
<dbReference type="InterPro" id="IPR016171">
    <property type="entry name" value="Vanillyl_alc_oxidase_C-sub2"/>
</dbReference>
<dbReference type="Gene3D" id="3.30.70.2190">
    <property type="match status" value="1"/>
</dbReference>
<evidence type="ECO:0000256" key="5">
    <source>
        <dbReference type="ARBA" id="ARBA00023002"/>
    </source>
</evidence>
<dbReference type="EMBL" id="MDYQ01000126">
    <property type="protein sequence ID" value="PRP81410.1"/>
    <property type="molecule type" value="Genomic_DNA"/>
</dbReference>
<dbReference type="Pfam" id="PF02913">
    <property type="entry name" value="FAD-oxidase_C"/>
    <property type="match status" value="1"/>
</dbReference>
<keyword evidence="5" id="KW-0560">Oxidoreductase</keyword>
<evidence type="ECO:0000256" key="2">
    <source>
        <dbReference type="ARBA" id="ARBA00008000"/>
    </source>
</evidence>
<dbReference type="GO" id="GO:0005739">
    <property type="term" value="C:mitochondrion"/>
    <property type="evidence" value="ECO:0007669"/>
    <property type="project" value="TreeGrafter"/>
</dbReference>
<dbReference type="SUPFAM" id="SSF56176">
    <property type="entry name" value="FAD-binding/transporter-associated domain-like"/>
    <property type="match status" value="1"/>
</dbReference>
<keyword evidence="8" id="KW-1185">Reference proteome</keyword>
<dbReference type="InterPro" id="IPR016169">
    <property type="entry name" value="FAD-bd_PCMH_sub2"/>
</dbReference>
<dbReference type="FunFam" id="3.30.465.10:FF:000001">
    <property type="entry name" value="D-2-hydroxyglutarate dehydrogenase, mitochondrial"/>
    <property type="match status" value="1"/>
</dbReference>
<dbReference type="SUPFAM" id="SSF55103">
    <property type="entry name" value="FAD-linked oxidases, C-terminal domain"/>
    <property type="match status" value="1"/>
</dbReference>
<dbReference type="GO" id="GO:0016491">
    <property type="term" value="F:oxidoreductase activity"/>
    <property type="evidence" value="ECO:0007669"/>
    <property type="project" value="UniProtKB-KW"/>
</dbReference>
<evidence type="ECO:0000313" key="8">
    <source>
        <dbReference type="Proteomes" id="UP000241769"/>
    </source>
</evidence>
<dbReference type="FunFam" id="3.30.70.2740:FF:000002">
    <property type="entry name" value="D-2-hydroxyglutarate dehydrogenase mitochondrial"/>
    <property type="match status" value="1"/>
</dbReference>
<dbReference type="AlphaFoldDB" id="A0A2P6NBT7"/>
<comment type="caution">
    <text evidence="7">The sequence shown here is derived from an EMBL/GenBank/DDBJ whole genome shotgun (WGS) entry which is preliminary data.</text>
</comment>
<dbReference type="Gene3D" id="1.10.45.10">
    <property type="entry name" value="Vanillyl-alcohol Oxidase, Chain A, domain 4"/>
    <property type="match status" value="1"/>
</dbReference>
<reference evidence="7 8" key="1">
    <citation type="journal article" date="2018" name="Genome Biol. Evol.">
        <title>Multiple Roots of Fruiting Body Formation in Amoebozoa.</title>
        <authorList>
            <person name="Hillmann F."/>
            <person name="Forbes G."/>
            <person name="Novohradska S."/>
            <person name="Ferling I."/>
            <person name="Riege K."/>
            <person name="Groth M."/>
            <person name="Westermann M."/>
            <person name="Marz M."/>
            <person name="Spaller T."/>
            <person name="Winckler T."/>
            <person name="Schaap P."/>
            <person name="Glockner G."/>
        </authorList>
    </citation>
    <scope>NUCLEOTIDE SEQUENCE [LARGE SCALE GENOMIC DNA]</scope>
    <source>
        <strain evidence="7 8">Jena</strain>
    </source>
</reference>